<dbReference type="EMBL" id="LLZG01000399">
    <property type="protein sequence ID" value="KUL22154.1"/>
    <property type="molecule type" value="Genomic_DNA"/>
</dbReference>
<feature type="transmembrane region" description="Helical" evidence="1">
    <location>
        <begin position="63"/>
        <end position="84"/>
    </location>
</feature>
<keyword evidence="1" id="KW-1133">Transmembrane helix</keyword>
<evidence type="ECO:0000256" key="1">
    <source>
        <dbReference type="SAM" id="Phobius"/>
    </source>
</evidence>
<name>A0A101J8G6_9ACTN</name>
<evidence type="ECO:0000313" key="3">
    <source>
        <dbReference type="Proteomes" id="UP000053923"/>
    </source>
</evidence>
<evidence type="ECO:0000313" key="2">
    <source>
        <dbReference type="EMBL" id="KUL22154.1"/>
    </source>
</evidence>
<sequence length="89" mass="9664">MDTGRTRYRLADAETERDLGWMRFGPRTRAPVGAVITVSVVPDGWAPPIATERLNDTDVEPGIAAFTALATIHVLACAATAAAWPRDEW</sequence>
<organism evidence="2 3">
    <name type="scientific">Streptomyces regalis</name>
    <dbReference type="NCBI Taxonomy" id="68262"/>
    <lineage>
        <taxon>Bacteria</taxon>
        <taxon>Bacillati</taxon>
        <taxon>Actinomycetota</taxon>
        <taxon>Actinomycetes</taxon>
        <taxon>Kitasatosporales</taxon>
        <taxon>Streptomycetaceae</taxon>
        <taxon>Streptomyces</taxon>
    </lineage>
</organism>
<keyword evidence="3" id="KW-1185">Reference proteome</keyword>
<proteinExistence type="predicted"/>
<gene>
    <name evidence="2" type="ORF">ADL12_42695</name>
</gene>
<dbReference type="RefSeq" id="WP_062713620.1">
    <property type="nucleotide sequence ID" value="NZ_LLZG01000399.1"/>
</dbReference>
<comment type="caution">
    <text evidence="2">The sequence shown here is derived from an EMBL/GenBank/DDBJ whole genome shotgun (WGS) entry which is preliminary data.</text>
</comment>
<dbReference type="Proteomes" id="UP000053923">
    <property type="component" value="Unassembled WGS sequence"/>
</dbReference>
<dbReference type="OrthoDB" id="4338633at2"/>
<dbReference type="AlphaFoldDB" id="A0A101J8G6"/>
<protein>
    <submittedName>
        <fullName evidence="2">Uncharacterized protein</fullName>
    </submittedName>
</protein>
<accession>A0A101J8G6</accession>
<keyword evidence="1" id="KW-0812">Transmembrane</keyword>
<reference evidence="3" key="1">
    <citation type="submission" date="2015-10" db="EMBL/GenBank/DDBJ databases">
        <authorList>
            <person name="Ju K.-S."/>
            <person name="Doroghazi J.R."/>
            <person name="Metcalf W.W."/>
        </authorList>
    </citation>
    <scope>NUCLEOTIDE SEQUENCE [LARGE SCALE GENOMIC DNA]</scope>
    <source>
        <strain evidence="3">NRRL 3151</strain>
    </source>
</reference>
<keyword evidence="1" id="KW-0472">Membrane</keyword>